<feature type="region of interest" description="Disordered" evidence="1">
    <location>
        <begin position="1"/>
        <end position="71"/>
    </location>
</feature>
<protein>
    <submittedName>
        <fullName evidence="3">Uncharacterized protein</fullName>
    </submittedName>
</protein>
<keyword evidence="2" id="KW-1133">Transmembrane helix</keyword>
<evidence type="ECO:0000313" key="4">
    <source>
        <dbReference type="Proteomes" id="UP000244855"/>
    </source>
</evidence>
<keyword evidence="4" id="KW-1185">Reference proteome</keyword>
<evidence type="ECO:0000256" key="1">
    <source>
        <dbReference type="SAM" id="MobiDB-lite"/>
    </source>
</evidence>
<dbReference type="EMBL" id="KZ805343">
    <property type="protein sequence ID" value="PVI02393.1"/>
    <property type="molecule type" value="Genomic_DNA"/>
</dbReference>
<feature type="transmembrane region" description="Helical" evidence="2">
    <location>
        <begin position="101"/>
        <end position="124"/>
    </location>
</feature>
<feature type="compositionally biased region" description="Pro residues" evidence="1">
    <location>
        <begin position="47"/>
        <end position="62"/>
    </location>
</feature>
<proteinExistence type="predicted"/>
<dbReference type="AlphaFoldDB" id="A0A2V1DVM4"/>
<keyword evidence="2" id="KW-0472">Membrane</keyword>
<accession>A0A2V1DVM4</accession>
<gene>
    <name evidence="3" type="ORF">DM02DRAFT_701867</name>
</gene>
<dbReference type="Proteomes" id="UP000244855">
    <property type="component" value="Unassembled WGS sequence"/>
</dbReference>
<evidence type="ECO:0000313" key="3">
    <source>
        <dbReference type="EMBL" id="PVI02393.1"/>
    </source>
</evidence>
<sequence length="176" mass="20183">MARHRNLNKTPQTPNTNPNTHTNNVVNYIPTTPTTPKTTTTNNNKTPSPPSLSPLRISPPSPRRNTTPPCLTPTPTQRFLVILILILPYFLYTRPVPTLRLIYFCLWYLLVGLVGHVVFCIAWWETYREAADIAAWERGYKGRVREMVVARWGAEWELLIRSGADGEDWVEEEVLN</sequence>
<keyword evidence="2" id="KW-0812">Transmembrane</keyword>
<reference evidence="3 4" key="1">
    <citation type="journal article" date="2018" name="Sci. Rep.">
        <title>Comparative genomics provides insights into the lifestyle and reveals functional heterogeneity of dark septate endophytic fungi.</title>
        <authorList>
            <person name="Knapp D.G."/>
            <person name="Nemeth J.B."/>
            <person name="Barry K."/>
            <person name="Hainaut M."/>
            <person name="Henrissat B."/>
            <person name="Johnson J."/>
            <person name="Kuo A."/>
            <person name="Lim J.H.P."/>
            <person name="Lipzen A."/>
            <person name="Nolan M."/>
            <person name="Ohm R.A."/>
            <person name="Tamas L."/>
            <person name="Grigoriev I.V."/>
            <person name="Spatafora J.W."/>
            <person name="Nagy L.G."/>
            <person name="Kovacs G.M."/>
        </authorList>
    </citation>
    <scope>NUCLEOTIDE SEQUENCE [LARGE SCALE GENOMIC DNA]</scope>
    <source>
        <strain evidence="3 4">DSE2036</strain>
    </source>
</reference>
<feature type="compositionally biased region" description="Low complexity" evidence="1">
    <location>
        <begin position="8"/>
        <end position="46"/>
    </location>
</feature>
<evidence type="ECO:0000256" key="2">
    <source>
        <dbReference type="SAM" id="Phobius"/>
    </source>
</evidence>
<feature type="transmembrane region" description="Helical" evidence="2">
    <location>
        <begin position="79"/>
        <end position="95"/>
    </location>
</feature>
<organism evidence="3 4">
    <name type="scientific">Periconia macrospinosa</name>
    <dbReference type="NCBI Taxonomy" id="97972"/>
    <lineage>
        <taxon>Eukaryota</taxon>
        <taxon>Fungi</taxon>
        <taxon>Dikarya</taxon>
        <taxon>Ascomycota</taxon>
        <taxon>Pezizomycotina</taxon>
        <taxon>Dothideomycetes</taxon>
        <taxon>Pleosporomycetidae</taxon>
        <taxon>Pleosporales</taxon>
        <taxon>Massarineae</taxon>
        <taxon>Periconiaceae</taxon>
        <taxon>Periconia</taxon>
    </lineage>
</organism>
<name>A0A2V1DVM4_9PLEO</name>